<evidence type="ECO:0000313" key="5">
    <source>
        <dbReference type="Proteomes" id="UP000503004"/>
    </source>
</evidence>
<evidence type="ECO:0000256" key="2">
    <source>
        <dbReference type="PIRNR" id="PIRNR002094"/>
    </source>
</evidence>
<dbReference type="PIRSF" id="PIRSF002094">
    <property type="entry name" value="OMP26_Skp"/>
    <property type="match status" value="1"/>
</dbReference>
<dbReference type="EMBL" id="CP046565">
    <property type="protein sequence ID" value="QJD29505.1"/>
    <property type="molecule type" value="Genomic_DNA"/>
</dbReference>
<feature type="chain" id="PRO_5032623268" evidence="3">
    <location>
        <begin position="18"/>
        <end position="168"/>
    </location>
</feature>
<dbReference type="Pfam" id="PF03938">
    <property type="entry name" value="OmpH"/>
    <property type="match status" value="1"/>
</dbReference>
<keyword evidence="1 3" id="KW-0732">Signal</keyword>
<evidence type="ECO:0000256" key="3">
    <source>
        <dbReference type="SAM" id="SignalP"/>
    </source>
</evidence>
<dbReference type="InterPro" id="IPR005632">
    <property type="entry name" value="Chaperone_Skp"/>
</dbReference>
<name>A0A858Q6S7_9GAMM</name>
<dbReference type="KEGG" id="metu:GNH96_05685"/>
<proteinExistence type="inferred from homology"/>
<accession>A0A858Q6S7</accession>
<protein>
    <submittedName>
        <fullName evidence="4">OmpH family outer membrane protein</fullName>
    </submittedName>
</protein>
<dbReference type="AlphaFoldDB" id="A0A858Q6S7"/>
<dbReference type="Gene3D" id="3.30.910.20">
    <property type="entry name" value="Skp domain"/>
    <property type="match status" value="1"/>
</dbReference>
<dbReference type="Proteomes" id="UP000503004">
    <property type="component" value="Chromosome"/>
</dbReference>
<dbReference type="PANTHER" id="PTHR35089:SF1">
    <property type="entry name" value="CHAPERONE PROTEIN SKP"/>
    <property type="match status" value="1"/>
</dbReference>
<gene>
    <name evidence="4" type="ORF">GNH96_05685</name>
</gene>
<sequence length="168" mass="19037">MVRKVLLSLLVSAAAFAEPSAADIKIGFVNVGRLLEKAPQAEAAKKELEKEFSGRDKKLVAEQKEIKSLEERLAKGGEITKEQERDLMNRKREAKRAQDEFREDFNLRRNEELAQLQKEIFEAIQSLAKEENFDLLLTDGVVYAAESIDVTDKVEKKLVASYRPSGKK</sequence>
<comment type="similarity">
    <text evidence="2">Belongs to the skp family.</text>
</comment>
<evidence type="ECO:0000313" key="4">
    <source>
        <dbReference type="EMBL" id="QJD29505.1"/>
    </source>
</evidence>
<dbReference type="SUPFAM" id="SSF111384">
    <property type="entry name" value="OmpH-like"/>
    <property type="match status" value="1"/>
</dbReference>
<dbReference type="RefSeq" id="WP_169602788.1">
    <property type="nucleotide sequence ID" value="NZ_CP046565.1"/>
</dbReference>
<organism evidence="4 5">
    <name type="scientific">Methylococcus geothermalis</name>
    <dbReference type="NCBI Taxonomy" id="2681310"/>
    <lineage>
        <taxon>Bacteria</taxon>
        <taxon>Pseudomonadati</taxon>
        <taxon>Pseudomonadota</taxon>
        <taxon>Gammaproteobacteria</taxon>
        <taxon>Methylococcales</taxon>
        <taxon>Methylococcaceae</taxon>
        <taxon>Methylococcus</taxon>
    </lineage>
</organism>
<dbReference type="PANTHER" id="PTHR35089">
    <property type="entry name" value="CHAPERONE PROTEIN SKP"/>
    <property type="match status" value="1"/>
</dbReference>
<keyword evidence="5" id="KW-1185">Reference proteome</keyword>
<dbReference type="SMART" id="SM00935">
    <property type="entry name" value="OmpH"/>
    <property type="match status" value="1"/>
</dbReference>
<evidence type="ECO:0000256" key="1">
    <source>
        <dbReference type="ARBA" id="ARBA00022729"/>
    </source>
</evidence>
<dbReference type="GO" id="GO:0005829">
    <property type="term" value="C:cytosol"/>
    <property type="evidence" value="ECO:0007669"/>
    <property type="project" value="TreeGrafter"/>
</dbReference>
<dbReference type="InterPro" id="IPR024930">
    <property type="entry name" value="Skp_dom_sf"/>
</dbReference>
<dbReference type="GO" id="GO:0051082">
    <property type="term" value="F:unfolded protein binding"/>
    <property type="evidence" value="ECO:0007669"/>
    <property type="project" value="InterPro"/>
</dbReference>
<reference evidence="5" key="1">
    <citation type="submission" date="2019-12" db="EMBL/GenBank/DDBJ databases">
        <authorList>
            <person name="Awala S.I."/>
            <person name="Rhee S.K."/>
        </authorList>
    </citation>
    <scope>NUCLEOTIDE SEQUENCE [LARGE SCALE GENOMIC DNA]</scope>
    <source>
        <strain evidence="5">IM1</strain>
    </source>
</reference>
<dbReference type="GO" id="GO:0050821">
    <property type="term" value="P:protein stabilization"/>
    <property type="evidence" value="ECO:0007669"/>
    <property type="project" value="TreeGrafter"/>
</dbReference>
<feature type="signal peptide" evidence="3">
    <location>
        <begin position="1"/>
        <end position="17"/>
    </location>
</feature>